<dbReference type="EMBL" id="LNXV01000004">
    <property type="protein sequence ID" value="KTC86762.1"/>
    <property type="molecule type" value="Genomic_DNA"/>
</dbReference>
<dbReference type="Pfam" id="PF00437">
    <property type="entry name" value="T2SSE"/>
    <property type="match status" value="1"/>
</dbReference>
<evidence type="ECO:0000256" key="5">
    <source>
        <dbReference type="ARBA" id="ARBA00022840"/>
    </source>
</evidence>
<accession>A0A0W0STQ4</accession>
<dbReference type="InterPro" id="IPR007831">
    <property type="entry name" value="T2SS_GspE_N"/>
</dbReference>
<dbReference type="OrthoDB" id="9804785at2"/>
<dbReference type="Gene3D" id="3.30.450.90">
    <property type="match status" value="1"/>
</dbReference>
<dbReference type="InterPro" id="IPR037257">
    <property type="entry name" value="T2SS_E_N_sf"/>
</dbReference>
<dbReference type="NCBIfam" id="TIGR02538">
    <property type="entry name" value="type_IV_pilB"/>
    <property type="match status" value="1"/>
</dbReference>
<dbReference type="GO" id="GO:0009297">
    <property type="term" value="P:pilus assembly"/>
    <property type="evidence" value="ECO:0007669"/>
    <property type="project" value="InterPro"/>
</dbReference>
<dbReference type="PATRIC" id="fig|29422.6.peg.734"/>
<evidence type="ECO:0000256" key="4">
    <source>
        <dbReference type="ARBA" id="ARBA00022741"/>
    </source>
</evidence>
<dbReference type="PANTHER" id="PTHR30258">
    <property type="entry name" value="TYPE II SECRETION SYSTEM PROTEIN GSPE-RELATED"/>
    <property type="match status" value="1"/>
</dbReference>
<dbReference type="Pfam" id="PF05157">
    <property type="entry name" value="MshEN"/>
    <property type="match status" value="1"/>
</dbReference>
<dbReference type="GO" id="GO:0005524">
    <property type="term" value="F:ATP binding"/>
    <property type="evidence" value="ECO:0007669"/>
    <property type="project" value="UniProtKB-KW"/>
</dbReference>
<dbReference type="Proteomes" id="UP000054742">
    <property type="component" value="Unassembled WGS sequence"/>
</dbReference>
<evidence type="ECO:0000256" key="3">
    <source>
        <dbReference type="ARBA" id="ARBA00022490"/>
    </source>
</evidence>
<dbReference type="FunFam" id="3.40.50.300:FF:000398">
    <property type="entry name" value="Type IV pilus assembly ATPase PilB"/>
    <property type="match status" value="1"/>
</dbReference>
<feature type="domain" description="Bacterial type II secretion system protein E" evidence="6">
    <location>
        <begin position="390"/>
        <end position="404"/>
    </location>
</feature>
<keyword evidence="8" id="KW-1185">Reference proteome</keyword>
<evidence type="ECO:0000256" key="1">
    <source>
        <dbReference type="ARBA" id="ARBA00004496"/>
    </source>
</evidence>
<dbReference type="FunFam" id="3.30.450.90:FF:000001">
    <property type="entry name" value="Type II secretion system ATPase GspE"/>
    <property type="match status" value="1"/>
</dbReference>
<comment type="subcellular location">
    <subcellularLocation>
        <location evidence="1">Cytoplasm</location>
    </subcellularLocation>
</comment>
<sequence length="568" mass="63676">MERIKQEQQLQTVAQLLIQSNLISKIEIIEYQHAAQSSKQTLLRYLISKNLFSAQQLALLLSEHFGISYFDLDSIDFDLIPWQLIDEKLMRRLHVVPVFIRGNHLFLALDDPSSQASIKEAQFHTGLYSIPIVVEAPKLTHLIERICQRKLSQGPTNYLETTRTIEHIEITTSSDEMDTSVNFKEDAPIVKFVNKILLDAIKRKVSDIHFEPYEDSYRIRYRLDGVLVEAAVPANNLANRITARIKIISNLDIAERRIPQDGRFKMRLSDTLSIDFRVNVCPTVNGEKVVVRILNPDTPKIDIEELGFNAFQKKTFLAAIEKPQGMILVTGPTGSGKTVSLYTALALLNTDEKNISTAEDPVEIKITGINQVNIKPKVGLTFANTLRSFLRQDPDIIMVGEIRDLETAEIAIKAAHTGHLVLSTVHTNSAAETLTRLNNMGIAPFHIASSISLIIAQRLVRRLCEQCKLLRDDLSTKELTHLGLSVNTKLYKACGCKQCISGYSGRIGLFEMMPISSSIANLIIAGNNSFDIFQQAQAEGMLTLYDSGIEKVRQGITTIEELNRVIVN</sequence>
<dbReference type="PROSITE" id="PS00662">
    <property type="entry name" value="T2SP_E"/>
    <property type="match status" value="1"/>
</dbReference>
<name>A0A0W0STQ4_9GAMM</name>
<evidence type="ECO:0000313" key="8">
    <source>
        <dbReference type="Proteomes" id="UP000054742"/>
    </source>
</evidence>
<dbReference type="AlphaFoldDB" id="A0A0W0STQ4"/>
<dbReference type="PANTHER" id="PTHR30258:SF1">
    <property type="entry name" value="PROTEIN TRANSPORT PROTEIN HOFB HOMOLOG"/>
    <property type="match status" value="1"/>
</dbReference>
<dbReference type="InterPro" id="IPR027417">
    <property type="entry name" value="P-loop_NTPase"/>
</dbReference>
<dbReference type="GO" id="GO:0005886">
    <property type="term" value="C:plasma membrane"/>
    <property type="evidence" value="ECO:0007669"/>
    <property type="project" value="TreeGrafter"/>
</dbReference>
<evidence type="ECO:0000259" key="6">
    <source>
        <dbReference type="PROSITE" id="PS00662"/>
    </source>
</evidence>
<keyword evidence="3" id="KW-0963">Cytoplasm</keyword>
<proteinExistence type="inferred from homology"/>
<dbReference type="CDD" id="cd01129">
    <property type="entry name" value="PulE-GspE-like"/>
    <property type="match status" value="1"/>
</dbReference>
<dbReference type="Gene3D" id="3.40.50.300">
    <property type="entry name" value="P-loop containing nucleotide triphosphate hydrolases"/>
    <property type="match status" value="1"/>
</dbReference>
<dbReference type="GO" id="GO:0016887">
    <property type="term" value="F:ATP hydrolysis activity"/>
    <property type="evidence" value="ECO:0007669"/>
    <property type="project" value="InterPro"/>
</dbReference>
<dbReference type="InterPro" id="IPR001482">
    <property type="entry name" value="T2SS/T4SS_dom"/>
</dbReference>
<dbReference type="SUPFAM" id="SSF52540">
    <property type="entry name" value="P-loop containing nucleoside triphosphate hydrolases"/>
    <property type="match status" value="1"/>
</dbReference>
<comment type="similarity">
    <text evidence="2">Belongs to the GSP E family.</text>
</comment>
<comment type="caution">
    <text evidence="7">The sequence shown here is derived from an EMBL/GenBank/DDBJ whole genome shotgun (WGS) entry which is preliminary data.</text>
</comment>
<dbReference type="Gene3D" id="3.30.300.160">
    <property type="entry name" value="Type II secretion system, protein E, N-terminal domain"/>
    <property type="match status" value="1"/>
</dbReference>
<organism evidence="7 8">
    <name type="scientific">Legionella brunensis</name>
    <dbReference type="NCBI Taxonomy" id="29422"/>
    <lineage>
        <taxon>Bacteria</taxon>
        <taxon>Pseudomonadati</taxon>
        <taxon>Pseudomonadota</taxon>
        <taxon>Gammaproteobacteria</taxon>
        <taxon>Legionellales</taxon>
        <taxon>Legionellaceae</taxon>
        <taxon>Legionella</taxon>
    </lineage>
</organism>
<dbReference type="RefSeq" id="WP_058440783.1">
    <property type="nucleotide sequence ID" value="NZ_CAAAHU010000007.1"/>
</dbReference>
<gene>
    <name evidence="7" type="primary">pilB</name>
    <name evidence="7" type="ORF">Lbru_0703</name>
</gene>
<keyword evidence="4" id="KW-0547">Nucleotide-binding</keyword>
<protein>
    <submittedName>
        <fullName evidence="7">Pilus assembly protein PilB</fullName>
    </submittedName>
</protein>
<evidence type="ECO:0000256" key="2">
    <source>
        <dbReference type="ARBA" id="ARBA00006611"/>
    </source>
</evidence>
<dbReference type="InterPro" id="IPR013374">
    <property type="entry name" value="ATPase_typ4_pilus-assembl_PilB"/>
</dbReference>
<dbReference type="SUPFAM" id="SSF160246">
    <property type="entry name" value="EspE N-terminal domain-like"/>
    <property type="match status" value="1"/>
</dbReference>
<dbReference type="STRING" id="29422.Lbru_0703"/>
<reference evidence="7 8" key="1">
    <citation type="submission" date="2015-11" db="EMBL/GenBank/DDBJ databases">
        <title>Genomic analysis of 38 Legionella species identifies large and diverse effector repertoires.</title>
        <authorList>
            <person name="Burstein D."/>
            <person name="Amaro F."/>
            <person name="Zusman T."/>
            <person name="Lifshitz Z."/>
            <person name="Cohen O."/>
            <person name="Gilbert J.A."/>
            <person name="Pupko T."/>
            <person name="Shuman H.A."/>
            <person name="Segal G."/>
        </authorList>
    </citation>
    <scope>NUCLEOTIDE SEQUENCE [LARGE SCALE GENOMIC DNA]</scope>
    <source>
        <strain evidence="7 8">ATCC 43878</strain>
    </source>
</reference>
<evidence type="ECO:0000313" key="7">
    <source>
        <dbReference type="EMBL" id="KTC86762.1"/>
    </source>
</evidence>
<dbReference type="GO" id="GO:0005737">
    <property type="term" value="C:cytoplasm"/>
    <property type="evidence" value="ECO:0007669"/>
    <property type="project" value="UniProtKB-SubCell"/>
</dbReference>
<keyword evidence="5" id="KW-0067">ATP-binding</keyword>